<keyword evidence="7" id="KW-0137">Centromere</keyword>
<dbReference type="OMA" id="MEWANDG"/>
<dbReference type="Proteomes" id="UP000694562">
    <property type="component" value="Unplaced"/>
</dbReference>
<dbReference type="CDD" id="cd23836">
    <property type="entry name" value="DRWD-C_CENP-O"/>
    <property type="match status" value="1"/>
</dbReference>
<keyword evidence="10" id="KW-1185">Reference proteome</keyword>
<comment type="similarity">
    <text evidence="3">Belongs to the CENP-O/MCM21 family.</text>
</comment>
<evidence type="ECO:0000313" key="9">
    <source>
        <dbReference type="Ensembl" id="ENSFTIP00000020241.1"/>
    </source>
</evidence>
<dbReference type="Pfam" id="PF09496">
    <property type="entry name" value="CENP-O"/>
    <property type="match status" value="1"/>
</dbReference>
<keyword evidence="6" id="KW-0539">Nucleus</keyword>
<evidence type="ECO:0000256" key="6">
    <source>
        <dbReference type="ARBA" id="ARBA00023242"/>
    </source>
</evidence>
<keyword evidence="5" id="KW-0158">Chromosome</keyword>
<evidence type="ECO:0000256" key="8">
    <source>
        <dbReference type="SAM" id="Coils"/>
    </source>
</evidence>
<evidence type="ECO:0000256" key="4">
    <source>
        <dbReference type="ARBA" id="ARBA00016395"/>
    </source>
</evidence>
<dbReference type="GO" id="GO:0005634">
    <property type="term" value="C:nucleus"/>
    <property type="evidence" value="ECO:0007669"/>
    <property type="project" value="UniProtKB-SubCell"/>
</dbReference>
<dbReference type="PANTHER" id="PTHR14582">
    <property type="entry name" value="INNER KINETOCHORE SUBUNIT MAL2"/>
    <property type="match status" value="1"/>
</dbReference>
<protein>
    <recommendedName>
        <fullName evidence="4">Centromere protein O</fullName>
    </recommendedName>
</protein>
<accession>A0A8C4V0D2</accession>
<dbReference type="CDD" id="cd23835">
    <property type="entry name" value="DRWD-N_CENP-O"/>
    <property type="match status" value="1"/>
</dbReference>
<dbReference type="PANTHER" id="PTHR14582:SF1">
    <property type="entry name" value="CENTROMERE PROTEIN O"/>
    <property type="match status" value="1"/>
</dbReference>
<dbReference type="GO" id="GO:0031511">
    <property type="term" value="C:Mis6-Sim4 complex"/>
    <property type="evidence" value="ECO:0007669"/>
    <property type="project" value="TreeGrafter"/>
</dbReference>
<evidence type="ECO:0000313" key="10">
    <source>
        <dbReference type="Proteomes" id="UP000694562"/>
    </source>
</evidence>
<dbReference type="AlphaFoldDB" id="A0A8C4V0D2"/>
<keyword evidence="8" id="KW-0175">Coiled coil</keyword>
<evidence type="ECO:0000256" key="3">
    <source>
        <dbReference type="ARBA" id="ARBA00007321"/>
    </source>
</evidence>
<name>A0A8C4V0D2_FALTI</name>
<dbReference type="InterPro" id="IPR018464">
    <property type="entry name" value="CENP-O"/>
</dbReference>
<evidence type="ECO:0000256" key="7">
    <source>
        <dbReference type="ARBA" id="ARBA00023328"/>
    </source>
</evidence>
<reference evidence="9" key="2">
    <citation type="submission" date="2025-09" db="UniProtKB">
        <authorList>
            <consortium name="Ensembl"/>
        </authorList>
    </citation>
    <scope>IDENTIFICATION</scope>
</reference>
<dbReference type="OrthoDB" id="10050372at2759"/>
<proteinExistence type="inferred from homology"/>
<evidence type="ECO:0000256" key="1">
    <source>
        <dbReference type="ARBA" id="ARBA00004123"/>
    </source>
</evidence>
<feature type="coiled-coil region" evidence="8">
    <location>
        <begin position="16"/>
        <end position="67"/>
    </location>
</feature>
<dbReference type="Ensembl" id="ENSFTIT00000021080.1">
    <property type="protein sequence ID" value="ENSFTIP00000020241.1"/>
    <property type="gene ID" value="ENSFTIG00000013214.1"/>
</dbReference>
<reference evidence="9" key="1">
    <citation type="submission" date="2025-08" db="UniProtKB">
        <authorList>
            <consortium name="Ensembl"/>
        </authorList>
    </citation>
    <scope>IDENTIFICATION</scope>
</reference>
<sequence>MEGGKACAPSGVFAHLEMLEMQSHEAAVKQEEMEQQEEKLARLKATVQELRLQRDDLQAKVDLQQKGQLGKEGVVLPPAQPSARAVLEWKIKSLKAMLRLFYLTGISGKLTKKGVCFCISTAYEGTYLDSYYLDLLTEPEVQIYRHSVPIFIPLEEIAKKYLQTDIRRFLSVLSDHLNAYVQRRYQADQLQKHFSDQIEGKLQRNSLCDLLVFNYNVSRKSKTFLFKVRLLYGDLCCSLPTEAVVSCASDAPASVAEMAAAHSGLFRRVALHKAFRSFGSA</sequence>
<evidence type="ECO:0000256" key="5">
    <source>
        <dbReference type="ARBA" id="ARBA00022454"/>
    </source>
</evidence>
<evidence type="ECO:0000256" key="2">
    <source>
        <dbReference type="ARBA" id="ARBA00004584"/>
    </source>
</evidence>
<organism evidence="9 10">
    <name type="scientific">Falco tinnunculus</name>
    <name type="common">Common kestrel</name>
    <dbReference type="NCBI Taxonomy" id="100819"/>
    <lineage>
        <taxon>Eukaryota</taxon>
        <taxon>Metazoa</taxon>
        <taxon>Chordata</taxon>
        <taxon>Craniata</taxon>
        <taxon>Vertebrata</taxon>
        <taxon>Euteleostomi</taxon>
        <taxon>Archelosauria</taxon>
        <taxon>Archosauria</taxon>
        <taxon>Dinosauria</taxon>
        <taxon>Saurischia</taxon>
        <taxon>Theropoda</taxon>
        <taxon>Coelurosauria</taxon>
        <taxon>Aves</taxon>
        <taxon>Neognathae</taxon>
        <taxon>Neoaves</taxon>
        <taxon>Telluraves</taxon>
        <taxon>Australaves</taxon>
        <taxon>Falconiformes</taxon>
        <taxon>Falconidae</taxon>
        <taxon>Falco</taxon>
    </lineage>
</organism>
<comment type="subcellular location">
    <subcellularLocation>
        <location evidence="2">Chromosome</location>
        <location evidence="2">Centromere</location>
    </subcellularLocation>
    <subcellularLocation>
        <location evidence="1">Nucleus</location>
    </subcellularLocation>
</comment>